<dbReference type="Pfam" id="PF02465">
    <property type="entry name" value="FliD_N"/>
    <property type="match status" value="1"/>
</dbReference>
<comment type="similarity">
    <text evidence="1 5">Belongs to the FliD family.</text>
</comment>
<evidence type="ECO:0000259" key="6">
    <source>
        <dbReference type="Pfam" id="PF02465"/>
    </source>
</evidence>
<reference evidence="8 9" key="1">
    <citation type="submission" date="2014-10" db="EMBL/GenBank/DDBJ databases">
        <title>Genome sequencing of Vibrio variabilis T01.</title>
        <authorList>
            <person name="Chan K.-G."/>
            <person name="Mohamad N.I."/>
        </authorList>
    </citation>
    <scope>NUCLEOTIDE SEQUENCE [LARGE SCALE GENOMIC DNA]</scope>
    <source>
        <strain evidence="8 9">T01</strain>
    </source>
</reference>
<dbReference type="Pfam" id="PF07195">
    <property type="entry name" value="FliD_C"/>
    <property type="match status" value="1"/>
</dbReference>
<comment type="caution">
    <text evidence="8">The sequence shown here is derived from an EMBL/GenBank/DDBJ whole genome shotgun (WGS) entry which is preliminary data.</text>
</comment>
<dbReference type="InterPro" id="IPR010809">
    <property type="entry name" value="FliD_C"/>
</dbReference>
<feature type="domain" description="Flagellar hook-associated protein 2 N-terminal" evidence="6">
    <location>
        <begin position="10"/>
        <end position="107"/>
    </location>
</feature>
<dbReference type="RefSeq" id="WP_038217719.1">
    <property type="nucleotide sequence ID" value="NZ_JRWM01000041.1"/>
</dbReference>
<dbReference type="InterPro" id="IPR040026">
    <property type="entry name" value="FliD"/>
</dbReference>
<dbReference type="Proteomes" id="UP000030520">
    <property type="component" value="Unassembled WGS sequence"/>
</dbReference>
<organism evidence="8 9">
    <name type="scientific">Vibrio variabilis</name>
    <dbReference type="NCBI Taxonomy" id="990271"/>
    <lineage>
        <taxon>Bacteria</taxon>
        <taxon>Pseudomonadati</taxon>
        <taxon>Pseudomonadota</taxon>
        <taxon>Gammaproteobacteria</taxon>
        <taxon>Vibrionales</taxon>
        <taxon>Vibrionaceae</taxon>
        <taxon>Vibrio</taxon>
    </lineage>
</organism>
<accession>A0ABR4Y733</accession>
<dbReference type="InterPro" id="IPR010810">
    <property type="entry name" value="Flagellin_hook_IN_motif"/>
</dbReference>
<dbReference type="InterPro" id="IPR003481">
    <property type="entry name" value="FliD_N"/>
</dbReference>
<sequence>MSFGPIGMNSGMDINSMVSKIVDSERVPKQQRIDNERAQIDTGISAYGRLRESLDTMKNLMASFRQEKAFAARKVETTNDTVVSATATTDAIAGRYAIDVLQLAQSHKIASDVLPEDAKYGPGKLQVSLGDKKFTVEISNNSKLVDVVRGINNSKSNPGVRASIINDTEGPRLIVASTKSGEANDLSIVADAKPGDNLKRLEYKTLEQRVKDLEKARSAAQELLSPLSPKEQEFADKIAQRNIEAAKIVDQEIADNSKQAAIKADPKAAKDASADNELSTQAAAAAAKAGVEANKYLKPEERIPGWTETASGTLLDSYWEPEPELDDKAIEKSGDVPGWSNTASGTLTDSYVTPKEAQAKLEEEKAQIEQKLVNEKVEIERKVASGELTPEQAKQLERAKLTQEERDYLERVDKAQADLEAAQASFDTYNGMTEVQSAQDAKVMLDGVAQLSSDNNIIEDAIEGVDLTLKGRTEVGKPVSEIDIEYDRQRVRDDIERFVAAYNQFYQLSQELAGVDPRTGRAGPLSGDSVVRNADARLKSVFSADVETAPEDLKTLTEFGVTTTRQGNLEINYDMLDRQLNNNFNKLEGFFGGNKGFAKKVEDAIQGLTGVTGAIRTREKSMLERTYSLQDDQAALDRRMESLEKRTHAKFTAMQDATSKMQSQLAGMMNALG</sequence>
<comment type="subcellular location">
    <subcellularLocation>
        <location evidence="5">Secreted</location>
    </subcellularLocation>
    <subcellularLocation>
        <location evidence="5">Bacterial flagellum</location>
    </subcellularLocation>
</comment>
<gene>
    <name evidence="8" type="primary">fliD</name>
    <name evidence="8" type="ORF">NL53_19805</name>
</gene>
<evidence type="ECO:0000259" key="7">
    <source>
        <dbReference type="Pfam" id="PF07195"/>
    </source>
</evidence>
<dbReference type="NCBIfam" id="NF006435">
    <property type="entry name" value="PRK08724.1"/>
    <property type="match status" value="1"/>
</dbReference>
<keyword evidence="9" id="KW-1185">Reference proteome</keyword>
<dbReference type="PANTHER" id="PTHR30288:SF0">
    <property type="entry name" value="FLAGELLAR HOOK-ASSOCIATED PROTEIN 2"/>
    <property type="match status" value="1"/>
</dbReference>
<dbReference type="EMBL" id="JRWM01000041">
    <property type="protein sequence ID" value="KHA58797.1"/>
    <property type="molecule type" value="Genomic_DNA"/>
</dbReference>
<dbReference type="Pfam" id="PF07196">
    <property type="entry name" value="Flagellin_IN"/>
    <property type="match status" value="1"/>
</dbReference>
<proteinExistence type="inferred from homology"/>
<comment type="subunit">
    <text evidence="2 5">Homopentamer.</text>
</comment>
<evidence type="ECO:0000256" key="4">
    <source>
        <dbReference type="ARBA" id="ARBA00023143"/>
    </source>
</evidence>
<evidence type="ECO:0000313" key="8">
    <source>
        <dbReference type="EMBL" id="KHA58797.1"/>
    </source>
</evidence>
<evidence type="ECO:0000313" key="9">
    <source>
        <dbReference type="Proteomes" id="UP000030520"/>
    </source>
</evidence>
<evidence type="ECO:0000256" key="5">
    <source>
        <dbReference type="RuleBase" id="RU362066"/>
    </source>
</evidence>
<keyword evidence="3 5" id="KW-0175">Coiled coil</keyword>
<feature type="domain" description="Flagellar hook-associated protein 2 C-terminal" evidence="7">
    <location>
        <begin position="438"/>
        <end position="663"/>
    </location>
</feature>
<protein>
    <recommendedName>
        <fullName evidence="5">Flagellar hook-associated protein 2</fullName>
        <shortName evidence="5">HAP2</shortName>
    </recommendedName>
    <alternativeName>
        <fullName evidence="5">Flagellar cap protein</fullName>
    </alternativeName>
</protein>
<keyword evidence="8" id="KW-0969">Cilium</keyword>
<keyword evidence="4 5" id="KW-0975">Bacterial flagellum</keyword>
<dbReference type="PANTHER" id="PTHR30288">
    <property type="entry name" value="FLAGELLAR CAP/ASSEMBLY PROTEIN FLID"/>
    <property type="match status" value="1"/>
</dbReference>
<evidence type="ECO:0000256" key="3">
    <source>
        <dbReference type="ARBA" id="ARBA00023054"/>
    </source>
</evidence>
<evidence type="ECO:0000256" key="1">
    <source>
        <dbReference type="ARBA" id="ARBA00009764"/>
    </source>
</evidence>
<keyword evidence="8" id="KW-0966">Cell projection</keyword>
<evidence type="ECO:0000256" key="2">
    <source>
        <dbReference type="ARBA" id="ARBA00011255"/>
    </source>
</evidence>
<name>A0ABR4Y733_9VIBR</name>
<comment type="function">
    <text evidence="5">Required for morphogenesis and for the elongation of the flagellar filament by facilitating polymerization of the flagellin monomers at the tip of growing filament. Forms a capping structure, which prevents flagellin subunits (transported through the central channel of the flagellum) from leaking out without polymerization at the distal end.</text>
</comment>
<feature type="coiled-coil region" evidence="5">
    <location>
        <begin position="358"/>
        <end position="425"/>
    </location>
</feature>
<keyword evidence="5" id="KW-0964">Secreted</keyword>
<keyword evidence="8" id="KW-0282">Flagellum</keyword>